<proteinExistence type="predicted"/>
<keyword evidence="3" id="KW-1185">Reference proteome</keyword>
<name>A0A3N4HHV2_ASCIM</name>
<accession>A0A3N4HHV2</accession>
<sequence>MARALQRRQYDMQLRHELAVDRLLNNKSATREGVPGQDDEEIDHEDPNRREGLRFDNRVRLRKGRVPTLADSEVLQIRRFLSLAGDLYDAFDVQFWRTMVKERPKSLGGLVKGRLRMEEMRISSSKYRHDLENRDNFWVLYDENKVEGKDTDEIEWRFGSVRSYILLTRKDDRSQRIFLALVDTLTDISTLERCGLTFVYTKRVKKGEKRRSRLVVMDAECISEKLGLVQSGKRSFIVGKKWILWSGGSDDTDSHDTPRARSSSRAQATLRQSRARDASLAHGTSPYPHASVSRGLESQAQSQDPQASVSRGLESQEHSQLREPNRSSHSARVNLHQSRSLAQTSKSGPQHLAASDDDNQTQAQAPPINDGHYHWSSEDEYFN</sequence>
<gene>
    <name evidence="2" type="ORF">BJ508DRAFT_335630</name>
</gene>
<feature type="compositionally biased region" description="Polar residues" evidence="1">
    <location>
        <begin position="296"/>
        <end position="309"/>
    </location>
</feature>
<organism evidence="2 3">
    <name type="scientific">Ascobolus immersus RN42</name>
    <dbReference type="NCBI Taxonomy" id="1160509"/>
    <lineage>
        <taxon>Eukaryota</taxon>
        <taxon>Fungi</taxon>
        <taxon>Dikarya</taxon>
        <taxon>Ascomycota</taxon>
        <taxon>Pezizomycotina</taxon>
        <taxon>Pezizomycetes</taxon>
        <taxon>Pezizales</taxon>
        <taxon>Ascobolaceae</taxon>
        <taxon>Ascobolus</taxon>
    </lineage>
</organism>
<dbReference type="AlphaFoldDB" id="A0A3N4HHV2"/>
<protein>
    <submittedName>
        <fullName evidence="2">Uncharacterized protein</fullName>
    </submittedName>
</protein>
<dbReference type="Proteomes" id="UP000275078">
    <property type="component" value="Unassembled WGS sequence"/>
</dbReference>
<feature type="compositionally biased region" description="Basic and acidic residues" evidence="1">
    <location>
        <begin position="314"/>
        <end position="326"/>
    </location>
</feature>
<feature type="compositionally biased region" description="Polar residues" evidence="1">
    <location>
        <begin position="327"/>
        <end position="348"/>
    </location>
</feature>
<dbReference type="EMBL" id="ML119895">
    <property type="protein sequence ID" value="RPA71851.1"/>
    <property type="molecule type" value="Genomic_DNA"/>
</dbReference>
<evidence type="ECO:0000313" key="3">
    <source>
        <dbReference type="Proteomes" id="UP000275078"/>
    </source>
</evidence>
<evidence type="ECO:0000256" key="1">
    <source>
        <dbReference type="SAM" id="MobiDB-lite"/>
    </source>
</evidence>
<feature type="compositionally biased region" description="Polar residues" evidence="1">
    <location>
        <begin position="260"/>
        <end position="272"/>
    </location>
</feature>
<feature type="region of interest" description="Disordered" evidence="1">
    <location>
        <begin position="249"/>
        <end position="383"/>
    </location>
</feature>
<evidence type="ECO:0000313" key="2">
    <source>
        <dbReference type="EMBL" id="RPA71851.1"/>
    </source>
</evidence>
<feature type="region of interest" description="Disordered" evidence="1">
    <location>
        <begin position="26"/>
        <end position="49"/>
    </location>
</feature>
<reference evidence="2 3" key="1">
    <citation type="journal article" date="2018" name="Nat. Ecol. Evol.">
        <title>Pezizomycetes genomes reveal the molecular basis of ectomycorrhizal truffle lifestyle.</title>
        <authorList>
            <person name="Murat C."/>
            <person name="Payen T."/>
            <person name="Noel B."/>
            <person name="Kuo A."/>
            <person name="Morin E."/>
            <person name="Chen J."/>
            <person name="Kohler A."/>
            <person name="Krizsan K."/>
            <person name="Balestrini R."/>
            <person name="Da Silva C."/>
            <person name="Montanini B."/>
            <person name="Hainaut M."/>
            <person name="Levati E."/>
            <person name="Barry K.W."/>
            <person name="Belfiori B."/>
            <person name="Cichocki N."/>
            <person name="Clum A."/>
            <person name="Dockter R.B."/>
            <person name="Fauchery L."/>
            <person name="Guy J."/>
            <person name="Iotti M."/>
            <person name="Le Tacon F."/>
            <person name="Lindquist E.A."/>
            <person name="Lipzen A."/>
            <person name="Malagnac F."/>
            <person name="Mello A."/>
            <person name="Molinier V."/>
            <person name="Miyauchi S."/>
            <person name="Poulain J."/>
            <person name="Riccioni C."/>
            <person name="Rubini A."/>
            <person name="Sitrit Y."/>
            <person name="Splivallo R."/>
            <person name="Traeger S."/>
            <person name="Wang M."/>
            <person name="Zifcakova L."/>
            <person name="Wipf D."/>
            <person name="Zambonelli A."/>
            <person name="Paolocci F."/>
            <person name="Nowrousian M."/>
            <person name="Ottonello S."/>
            <person name="Baldrian P."/>
            <person name="Spatafora J.W."/>
            <person name="Henrissat B."/>
            <person name="Nagy L.G."/>
            <person name="Aury J.M."/>
            <person name="Wincker P."/>
            <person name="Grigoriev I.V."/>
            <person name="Bonfante P."/>
            <person name="Martin F.M."/>
        </authorList>
    </citation>
    <scope>NUCLEOTIDE SEQUENCE [LARGE SCALE GENOMIC DNA]</scope>
    <source>
        <strain evidence="2 3">RN42</strain>
    </source>
</reference>